<dbReference type="AlphaFoldDB" id="A0A918M709"/>
<dbReference type="EMBL" id="BMTP01000020">
    <property type="protein sequence ID" value="GGU62085.1"/>
    <property type="molecule type" value="Genomic_DNA"/>
</dbReference>
<keyword evidence="2" id="KW-1185">Reference proteome</keyword>
<name>A0A918M709_9ACTN</name>
<dbReference type="RefSeq" id="WP_189554291.1">
    <property type="nucleotide sequence ID" value="NZ_BMTP01000020.1"/>
</dbReference>
<organism evidence="1 2">
    <name type="scientific">Streptomyces lavendofoliae</name>
    <dbReference type="NCBI Taxonomy" id="67314"/>
    <lineage>
        <taxon>Bacteria</taxon>
        <taxon>Bacillati</taxon>
        <taxon>Actinomycetota</taxon>
        <taxon>Actinomycetes</taxon>
        <taxon>Kitasatosporales</taxon>
        <taxon>Streptomycetaceae</taxon>
        <taxon>Streptomyces</taxon>
    </lineage>
</organism>
<reference evidence="1" key="2">
    <citation type="submission" date="2020-09" db="EMBL/GenBank/DDBJ databases">
        <authorList>
            <person name="Sun Q."/>
            <person name="Ohkuma M."/>
        </authorList>
    </citation>
    <scope>NUCLEOTIDE SEQUENCE</scope>
    <source>
        <strain evidence="1">JCM 4391</strain>
    </source>
</reference>
<proteinExistence type="predicted"/>
<accession>A0A918M709</accession>
<evidence type="ECO:0000313" key="2">
    <source>
        <dbReference type="Proteomes" id="UP000636661"/>
    </source>
</evidence>
<gene>
    <name evidence="1" type="ORF">GCM10010274_58570</name>
</gene>
<comment type="caution">
    <text evidence="1">The sequence shown here is derived from an EMBL/GenBank/DDBJ whole genome shotgun (WGS) entry which is preliminary data.</text>
</comment>
<evidence type="ECO:0000313" key="1">
    <source>
        <dbReference type="EMBL" id="GGU62085.1"/>
    </source>
</evidence>
<reference evidence="1" key="1">
    <citation type="journal article" date="2014" name="Int. J. Syst. Evol. Microbiol.">
        <title>Complete genome sequence of Corynebacterium casei LMG S-19264T (=DSM 44701T), isolated from a smear-ripened cheese.</title>
        <authorList>
            <consortium name="US DOE Joint Genome Institute (JGI-PGF)"/>
            <person name="Walter F."/>
            <person name="Albersmeier A."/>
            <person name="Kalinowski J."/>
            <person name="Ruckert C."/>
        </authorList>
    </citation>
    <scope>NUCLEOTIDE SEQUENCE</scope>
    <source>
        <strain evidence="1">JCM 4391</strain>
    </source>
</reference>
<protein>
    <submittedName>
        <fullName evidence="1">Uncharacterized protein</fullName>
    </submittedName>
</protein>
<dbReference type="Proteomes" id="UP000636661">
    <property type="component" value="Unassembled WGS sequence"/>
</dbReference>
<sequence length="117" mass="12851">MNAREAIRRYVNLLADSWTPREKTDERVEQVYAAVRSEVLHDLAADADDHDGHITAQELRRMADAASPNRKCGQTKSISGADYPPCALAADHQAAYCRSADGQTLFLAARRSLHAAS</sequence>